<keyword evidence="2" id="KW-0472">Membrane</keyword>
<evidence type="ECO:0000313" key="4">
    <source>
        <dbReference type="Proteomes" id="UP001610432"/>
    </source>
</evidence>
<keyword evidence="4" id="KW-1185">Reference proteome</keyword>
<protein>
    <submittedName>
        <fullName evidence="3">Uncharacterized protein</fullName>
    </submittedName>
</protein>
<evidence type="ECO:0000256" key="2">
    <source>
        <dbReference type="SAM" id="Phobius"/>
    </source>
</evidence>
<dbReference type="RefSeq" id="XP_070882654.1">
    <property type="nucleotide sequence ID" value="XM_071030067.1"/>
</dbReference>
<sequence>MPSRTKPPVKTNYCNPAAIKTRNGVPRAAQHNPPGKAHANDDANSIADEEEVIFELDEVALSNLPLHLQNTMREIQLERVHRLQKECRQNIHLRMRSHESNRYENEKVYAERWYQNMLAKVAAARELEAQIMNEYDPSISRPEGMTWCPVRHAWVPASCGLRGTVGLDMGTPVLLVYMILVALVYPARLVLRLLQGEDTTSPYAVVGGSHRTVNTCRGDVLDHTMCMKRGLRRRFGSDGGRCRQSH</sequence>
<organism evidence="3 4">
    <name type="scientific">Aspergillus lucknowensis</name>
    <dbReference type="NCBI Taxonomy" id="176173"/>
    <lineage>
        <taxon>Eukaryota</taxon>
        <taxon>Fungi</taxon>
        <taxon>Dikarya</taxon>
        <taxon>Ascomycota</taxon>
        <taxon>Pezizomycotina</taxon>
        <taxon>Eurotiomycetes</taxon>
        <taxon>Eurotiomycetidae</taxon>
        <taxon>Eurotiales</taxon>
        <taxon>Aspergillaceae</taxon>
        <taxon>Aspergillus</taxon>
        <taxon>Aspergillus subgen. Nidulantes</taxon>
    </lineage>
</organism>
<dbReference type="GeneID" id="98145139"/>
<dbReference type="EMBL" id="JBFXLQ010000049">
    <property type="protein sequence ID" value="KAL2863675.1"/>
    <property type="molecule type" value="Genomic_DNA"/>
</dbReference>
<keyword evidence="2" id="KW-0812">Transmembrane</keyword>
<feature type="region of interest" description="Disordered" evidence="1">
    <location>
        <begin position="22"/>
        <end position="42"/>
    </location>
</feature>
<feature type="transmembrane region" description="Helical" evidence="2">
    <location>
        <begin position="174"/>
        <end position="191"/>
    </location>
</feature>
<name>A0ABR4LGM9_9EURO</name>
<evidence type="ECO:0000313" key="3">
    <source>
        <dbReference type="EMBL" id="KAL2863675.1"/>
    </source>
</evidence>
<reference evidence="3 4" key="1">
    <citation type="submission" date="2024-07" db="EMBL/GenBank/DDBJ databases">
        <title>Section-level genome sequencing and comparative genomics of Aspergillus sections Usti and Cavernicolus.</title>
        <authorList>
            <consortium name="Lawrence Berkeley National Laboratory"/>
            <person name="Nybo J.L."/>
            <person name="Vesth T.C."/>
            <person name="Theobald S."/>
            <person name="Frisvad J.C."/>
            <person name="Larsen T.O."/>
            <person name="Kjaerboelling I."/>
            <person name="Rothschild-Mancinelli K."/>
            <person name="Lyhne E.K."/>
            <person name="Kogle M.E."/>
            <person name="Barry K."/>
            <person name="Clum A."/>
            <person name="Na H."/>
            <person name="Ledsgaard L."/>
            <person name="Lin J."/>
            <person name="Lipzen A."/>
            <person name="Kuo A."/>
            <person name="Riley R."/>
            <person name="Mondo S."/>
            <person name="Labutti K."/>
            <person name="Haridas S."/>
            <person name="Pangalinan J."/>
            <person name="Salamov A.A."/>
            <person name="Simmons B.A."/>
            <person name="Magnuson J.K."/>
            <person name="Chen J."/>
            <person name="Drula E."/>
            <person name="Henrissat B."/>
            <person name="Wiebenga A."/>
            <person name="Lubbers R.J."/>
            <person name="Gomes A.C."/>
            <person name="Macurrencykelacurrency M.R."/>
            <person name="Stajich J."/>
            <person name="Grigoriev I.V."/>
            <person name="Mortensen U.H."/>
            <person name="De Vries R.P."/>
            <person name="Baker S.E."/>
            <person name="Andersen M.R."/>
        </authorList>
    </citation>
    <scope>NUCLEOTIDE SEQUENCE [LARGE SCALE GENOMIC DNA]</scope>
    <source>
        <strain evidence="3 4">CBS 449.75</strain>
    </source>
</reference>
<keyword evidence="2" id="KW-1133">Transmembrane helix</keyword>
<accession>A0ABR4LGM9</accession>
<dbReference type="Proteomes" id="UP001610432">
    <property type="component" value="Unassembled WGS sequence"/>
</dbReference>
<evidence type="ECO:0000256" key="1">
    <source>
        <dbReference type="SAM" id="MobiDB-lite"/>
    </source>
</evidence>
<gene>
    <name evidence="3" type="ORF">BJX67DRAFT_363172</name>
</gene>
<comment type="caution">
    <text evidence="3">The sequence shown here is derived from an EMBL/GenBank/DDBJ whole genome shotgun (WGS) entry which is preliminary data.</text>
</comment>
<proteinExistence type="predicted"/>